<dbReference type="KEGG" id="cbr:CBG_22571"/>
<dbReference type="WormBase" id="CBG22571">
    <property type="protein sequence ID" value="CBP39501"/>
    <property type="gene ID" value="WBGene00041103"/>
</dbReference>
<dbReference type="InParanoid" id="A8Y2M6"/>
<organism evidence="2 3">
    <name type="scientific">Caenorhabditis briggsae</name>
    <dbReference type="NCBI Taxonomy" id="6238"/>
    <lineage>
        <taxon>Eukaryota</taxon>
        <taxon>Metazoa</taxon>
        <taxon>Ecdysozoa</taxon>
        <taxon>Nematoda</taxon>
        <taxon>Chromadorea</taxon>
        <taxon>Rhabditida</taxon>
        <taxon>Rhabditina</taxon>
        <taxon>Rhabditomorpha</taxon>
        <taxon>Rhabditoidea</taxon>
        <taxon>Rhabditidae</taxon>
        <taxon>Peloderinae</taxon>
        <taxon>Caenorhabditis</taxon>
    </lineage>
</organism>
<sequence>MEKPGASAQNAPQVQPQEQPMDHDSDIEEFEPVIMTFYAPDTSDEPPEGPPIPPKIERKISVQKHHVAVQVMAPNPDNPIVLDDDEPVILQPEPIAPPAEPAVVAQGQEPNPNPQEPEIVEIELPPERIAEPAPAEPVQAVPEVMPAVAPQAEPAVAEPAQPAVAPPAEPVVVEPELAEPEPAEPGPVEPDEPAVLPELEEEMEQEDVEEPVKVRRSARRRRASTPPGVRGSGRPPRRSCTVQLFYGFQSPHNPPFFKDHIMDNAEPNPAPQPLRINYEQIVRLIEEYIFDEFYVVRRVLDDLEHVHRLWRDQPQDHRARSTQFLTSAGTKLRFIRDVMRMCVHYHENVLRVLEGEEGRQYRYYQLMLKMNDAVMQLISHARESPEIGDGLMDFIRNELATREDERGLTADEERYTRELNGYEPPRMPQEQADVNLAQIQIMLSQEQVFNEAYEEEMRLVLKNLESVQTSLRRQPQARQLALEENLPLASLRIRMAGSYARISEEKLVGIRGPAEIQEPFRQYYEEMAMTISQKEECVFEMIARLTDEMLLALVERQINATKNELNARRQGNWVLEIVNEEDRQEDRQEDQQEIAVEEQAPPPNRRRLHPDFDMLSNLFHQRIQEFENRIQRAVPVPNEENRLAQALQAQQNALVQILGNDVGGAALPAGEQDAEVVRNILMEEEEDGDQEDQAGDDDEEEMAHFQGTWRRIPESLKLHLPPNKTNLWINWNEYDVMEWSRQFLPEVVDYLAYDVMEWSRQFLPEVVDYLVPLEMDGRGLYNFVNNPNEWCFDKMPLGYYLKLMSNLNRVINDYNNHAVEY</sequence>
<feature type="compositionally biased region" description="Polar residues" evidence="1">
    <location>
        <begin position="7"/>
        <end position="18"/>
    </location>
</feature>
<feature type="region of interest" description="Disordered" evidence="1">
    <location>
        <begin position="200"/>
        <end position="236"/>
    </location>
</feature>
<name>A8Y2M6_CAEBR</name>
<dbReference type="HOGENOM" id="CLU_344602_0_0_1"/>
<feature type="compositionally biased region" description="Basic residues" evidence="1">
    <location>
        <begin position="214"/>
        <end position="223"/>
    </location>
</feature>
<dbReference type="AlphaFoldDB" id="A8Y2M6"/>
<accession>A8Y2M6</accession>
<keyword evidence="3" id="KW-1185">Reference proteome</keyword>
<evidence type="ECO:0000313" key="4">
    <source>
        <dbReference type="WormBase" id="CBG22571"/>
    </source>
</evidence>
<reference evidence="2 3" key="2">
    <citation type="journal article" date="2011" name="PLoS Genet.">
        <title>Caenorhabditis briggsae recombinant inbred line genotypes reveal inter-strain incompatibility and the evolution of recombination.</title>
        <authorList>
            <person name="Ross J.A."/>
            <person name="Koboldt D.C."/>
            <person name="Staisch J.E."/>
            <person name="Chamberlin H.M."/>
            <person name="Gupta B.P."/>
            <person name="Miller R.D."/>
            <person name="Baird S.E."/>
            <person name="Haag E.S."/>
        </authorList>
    </citation>
    <scope>NUCLEOTIDE SEQUENCE [LARGE SCALE GENOMIC DNA]</scope>
    <source>
        <strain evidence="2 3">AF16</strain>
    </source>
</reference>
<feature type="region of interest" description="Disordered" evidence="1">
    <location>
        <begin position="581"/>
        <end position="607"/>
    </location>
</feature>
<reference evidence="2 3" key="1">
    <citation type="journal article" date="2003" name="PLoS Biol.">
        <title>The genome sequence of Caenorhabditis briggsae: a platform for comparative genomics.</title>
        <authorList>
            <person name="Stein L.D."/>
            <person name="Bao Z."/>
            <person name="Blasiar D."/>
            <person name="Blumenthal T."/>
            <person name="Brent M.R."/>
            <person name="Chen N."/>
            <person name="Chinwalla A."/>
            <person name="Clarke L."/>
            <person name="Clee C."/>
            <person name="Coghlan A."/>
            <person name="Coulson A."/>
            <person name="D'Eustachio P."/>
            <person name="Fitch D.H."/>
            <person name="Fulton L.A."/>
            <person name="Fulton R.E."/>
            <person name="Griffiths-Jones S."/>
            <person name="Harris T.W."/>
            <person name="Hillier L.W."/>
            <person name="Kamath R."/>
            <person name="Kuwabara P.E."/>
            <person name="Mardis E.R."/>
            <person name="Marra M.A."/>
            <person name="Miner T.L."/>
            <person name="Minx P."/>
            <person name="Mullikin J.C."/>
            <person name="Plumb R.W."/>
            <person name="Rogers J."/>
            <person name="Schein J.E."/>
            <person name="Sohrmann M."/>
            <person name="Spieth J."/>
            <person name="Stajich J.E."/>
            <person name="Wei C."/>
            <person name="Willey D."/>
            <person name="Wilson R.K."/>
            <person name="Durbin R."/>
            <person name="Waterston R.H."/>
        </authorList>
    </citation>
    <scope>NUCLEOTIDE SEQUENCE [LARGE SCALE GENOMIC DNA]</scope>
    <source>
        <strain evidence="2 3">AF16</strain>
    </source>
</reference>
<feature type="compositionally biased region" description="Low complexity" evidence="1">
    <location>
        <begin position="224"/>
        <end position="234"/>
    </location>
</feature>
<evidence type="ECO:0000313" key="2">
    <source>
        <dbReference type="EMBL" id="CAP39151.1"/>
    </source>
</evidence>
<dbReference type="Proteomes" id="UP000008549">
    <property type="component" value="Unassembled WGS sequence"/>
</dbReference>
<feature type="region of interest" description="Disordered" evidence="1">
    <location>
        <begin position="1"/>
        <end position="28"/>
    </location>
</feature>
<evidence type="ECO:0000256" key="1">
    <source>
        <dbReference type="SAM" id="MobiDB-lite"/>
    </source>
</evidence>
<evidence type="ECO:0000313" key="3">
    <source>
        <dbReference type="Proteomes" id="UP000008549"/>
    </source>
</evidence>
<feature type="compositionally biased region" description="Basic and acidic residues" evidence="1">
    <location>
        <begin position="581"/>
        <end position="590"/>
    </location>
</feature>
<dbReference type="STRING" id="6238.A8Y2M6"/>
<protein>
    <submittedName>
        <fullName evidence="2">Protein CBG22571</fullName>
    </submittedName>
</protein>
<feature type="compositionally biased region" description="Acidic residues" evidence="1">
    <location>
        <begin position="200"/>
        <end position="209"/>
    </location>
</feature>
<dbReference type="CTD" id="8574782"/>
<dbReference type="GeneID" id="8574782"/>
<proteinExistence type="predicted"/>
<gene>
    <name evidence="2 4" type="ORF">CBG22571</name>
    <name evidence="2" type="ORF">CBG_22571</name>
</gene>
<dbReference type="EMBL" id="HE600984">
    <property type="protein sequence ID" value="CAP39151.1"/>
    <property type="molecule type" value="Genomic_DNA"/>
</dbReference>
<dbReference type="RefSeq" id="XP_002632786.1">
    <property type="nucleotide sequence ID" value="XM_002632740.1"/>
</dbReference>